<feature type="coiled-coil region" evidence="2">
    <location>
        <begin position="121"/>
        <end position="208"/>
    </location>
</feature>
<accession>Q23QP0</accession>
<sequence length="571" mass="68002">MKPINVNSTSQNFMLNPIVPQTAKSAQEHKSQKSRDGHMQRSMYGSQMIGSKIAKLQDTGNFYAKKIEQETVRLEHIEKEIEKTEKILQDKRKDIMNKKKSTSDSDPYVLQKKIKSMHMKLDYLKKKYNESLANNDSLKDEINHLRREKNIFDNIYIELKQELHEKKEQLKKVLQESQNAKEEIEKGKQRLEKYKIEADIEKKKFEKEFESVYQTASDTENRDERLKEKFILGSNKQQQSQYQDNSRSPSPFDRSAYDFDNYKMISAGATGMSTTKKKDKNKRNQEKENMHLENLKQEVAQYEDIFKRLMEETGTQDMSKIVKTFVDYENENYSLFKYINTLRDDTETLMQQKKQLQQQIDMYKNKPQQYRQEPKTIKFMELKKELETIEQQKEKYKKKHETVQSQLDTLKKNIPVMFENIGCLDKEYLKEIPKNNDGTLQEIDDSNMLLYLAAIERRTNDLLQLYNEIYKQKSSQVETKSKIAAEESNISSSHFIQKNIKFDDLDTVLIPLGDEFKNNYDKIKEEKRNKEYQIVNEIIKEKNFMELKDFQENAKNEFKKIQSKQKIIKKK</sequence>
<dbReference type="HOGENOM" id="CLU_524307_0_0_1"/>
<feature type="coiled-coil region" evidence="2">
    <location>
        <begin position="339"/>
        <end position="413"/>
    </location>
</feature>
<feature type="domain" description="ODAD1 central coiled coil region" evidence="4">
    <location>
        <begin position="276"/>
        <end position="424"/>
    </location>
</feature>
<keyword evidence="6" id="KW-1185">Reference proteome</keyword>
<dbReference type="STRING" id="312017.Q23QP0"/>
<evidence type="ECO:0000313" key="6">
    <source>
        <dbReference type="Proteomes" id="UP000009168"/>
    </source>
</evidence>
<feature type="coiled-coil region" evidence="2">
    <location>
        <begin position="278"/>
        <end position="312"/>
    </location>
</feature>
<feature type="region of interest" description="Disordered" evidence="3">
    <location>
        <begin position="232"/>
        <end position="255"/>
    </location>
</feature>
<dbReference type="PANTHER" id="PTHR21694">
    <property type="entry name" value="COILED-COIL DOMAIN-CONTAINING PROTEIN 63"/>
    <property type="match status" value="1"/>
</dbReference>
<dbReference type="AlphaFoldDB" id="Q23QP0"/>
<dbReference type="Proteomes" id="UP000009168">
    <property type="component" value="Unassembled WGS sequence"/>
</dbReference>
<dbReference type="KEGG" id="tet:TTHERM_00252420"/>
<evidence type="ECO:0000259" key="4">
    <source>
        <dbReference type="Pfam" id="PF21773"/>
    </source>
</evidence>
<feature type="domain" description="ODAD1 central coiled coil region" evidence="4">
    <location>
        <begin position="111"/>
        <end position="234"/>
    </location>
</feature>
<reference evidence="6" key="1">
    <citation type="journal article" date="2006" name="PLoS Biol.">
        <title>Macronuclear genome sequence of the ciliate Tetrahymena thermophila, a model eukaryote.</title>
        <authorList>
            <person name="Eisen J.A."/>
            <person name="Coyne R.S."/>
            <person name="Wu M."/>
            <person name="Wu D."/>
            <person name="Thiagarajan M."/>
            <person name="Wortman J.R."/>
            <person name="Badger J.H."/>
            <person name="Ren Q."/>
            <person name="Amedeo P."/>
            <person name="Jones K.M."/>
            <person name="Tallon L.J."/>
            <person name="Delcher A.L."/>
            <person name="Salzberg S.L."/>
            <person name="Silva J.C."/>
            <person name="Haas B.J."/>
            <person name="Majoros W.H."/>
            <person name="Farzad M."/>
            <person name="Carlton J.M."/>
            <person name="Smith R.K. Jr."/>
            <person name="Garg J."/>
            <person name="Pearlman R.E."/>
            <person name="Karrer K.M."/>
            <person name="Sun L."/>
            <person name="Manning G."/>
            <person name="Elde N.C."/>
            <person name="Turkewitz A.P."/>
            <person name="Asai D.J."/>
            <person name="Wilkes D.E."/>
            <person name="Wang Y."/>
            <person name="Cai H."/>
            <person name="Collins K."/>
            <person name="Stewart B.A."/>
            <person name="Lee S.R."/>
            <person name="Wilamowska K."/>
            <person name="Weinberg Z."/>
            <person name="Ruzzo W.L."/>
            <person name="Wloga D."/>
            <person name="Gaertig J."/>
            <person name="Frankel J."/>
            <person name="Tsao C.-C."/>
            <person name="Gorovsky M.A."/>
            <person name="Keeling P.J."/>
            <person name="Waller R.F."/>
            <person name="Patron N.J."/>
            <person name="Cherry J.M."/>
            <person name="Stover N.A."/>
            <person name="Krieger C.J."/>
            <person name="del Toro C."/>
            <person name="Ryder H.F."/>
            <person name="Williamson S.C."/>
            <person name="Barbeau R.A."/>
            <person name="Hamilton E.P."/>
            <person name="Orias E."/>
        </authorList>
    </citation>
    <scope>NUCLEOTIDE SEQUENCE [LARGE SCALE GENOMIC DNA]</scope>
    <source>
        <strain evidence="6">SB210</strain>
    </source>
</reference>
<dbReference type="GeneID" id="7835699"/>
<keyword evidence="1 2" id="KW-0175">Coiled coil</keyword>
<dbReference type="InterPro" id="IPR049258">
    <property type="entry name" value="ODAD1_CC"/>
</dbReference>
<dbReference type="Pfam" id="PF21773">
    <property type="entry name" value="ODAD1_CC"/>
    <property type="match status" value="2"/>
</dbReference>
<dbReference type="OMA" id="NIRCHVE"/>
<name>Q23QP0_TETTS</name>
<dbReference type="PANTHER" id="PTHR21694:SF18">
    <property type="entry name" value="COILED-COIL DOMAIN-CONTAINING PROTEIN 63"/>
    <property type="match status" value="1"/>
</dbReference>
<dbReference type="EMBL" id="GG662647">
    <property type="protein sequence ID" value="EAR98848.2"/>
    <property type="molecule type" value="Genomic_DNA"/>
</dbReference>
<evidence type="ECO:0000313" key="5">
    <source>
        <dbReference type="EMBL" id="EAR98848.2"/>
    </source>
</evidence>
<dbReference type="InParanoid" id="Q23QP0"/>
<evidence type="ECO:0000256" key="1">
    <source>
        <dbReference type="ARBA" id="ARBA00023054"/>
    </source>
</evidence>
<proteinExistence type="predicted"/>
<dbReference type="InterPro" id="IPR051876">
    <property type="entry name" value="ODA-DC/CCD"/>
</dbReference>
<feature type="compositionally biased region" description="Polar residues" evidence="3">
    <location>
        <begin position="234"/>
        <end position="249"/>
    </location>
</feature>
<gene>
    <name evidence="5" type="ORF">TTHERM_00252420</name>
</gene>
<dbReference type="OrthoDB" id="6766775at2759"/>
<dbReference type="eggNOG" id="ENOG502RT3X">
    <property type="taxonomic scope" value="Eukaryota"/>
</dbReference>
<feature type="coiled-coil region" evidence="2">
    <location>
        <begin position="67"/>
        <end position="94"/>
    </location>
</feature>
<evidence type="ECO:0000256" key="2">
    <source>
        <dbReference type="SAM" id="Coils"/>
    </source>
</evidence>
<evidence type="ECO:0000256" key="3">
    <source>
        <dbReference type="SAM" id="MobiDB-lite"/>
    </source>
</evidence>
<dbReference type="RefSeq" id="XP_001019093.2">
    <property type="nucleotide sequence ID" value="XM_001019093.3"/>
</dbReference>
<protein>
    <submittedName>
        <fullName evidence="5">Outer dynein arm docking complex protein, putative</fullName>
    </submittedName>
</protein>
<organism evidence="5 6">
    <name type="scientific">Tetrahymena thermophila (strain SB210)</name>
    <dbReference type="NCBI Taxonomy" id="312017"/>
    <lineage>
        <taxon>Eukaryota</taxon>
        <taxon>Sar</taxon>
        <taxon>Alveolata</taxon>
        <taxon>Ciliophora</taxon>
        <taxon>Intramacronucleata</taxon>
        <taxon>Oligohymenophorea</taxon>
        <taxon>Hymenostomatida</taxon>
        <taxon>Tetrahymenina</taxon>
        <taxon>Tetrahymenidae</taxon>
        <taxon>Tetrahymena</taxon>
    </lineage>
</organism>